<dbReference type="GO" id="GO:0030117">
    <property type="term" value="C:membrane coat"/>
    <property type="evidence" value="ECO:0007669"/>
    <property type="project" value="InterPro"/>
</dbReference>
<sequence>MSAISNLPQMSTIKQVISDAVEKVKNPSPVRLRDLIRNVRSARTAADERAVVNKECAAIRASFRDEDSMWRCRNVAKLLYIHMLGYQAHFGQLECLKLIASPRFTDKRIGYLGAMLLLDERTDIHLLITNSLKNDLNSSTQFIVGLALCTLGTIASPEMSRDLAPEVERLMKQTSNAYVRKKAALCAFRIISKVPELMDMYVPITRSLLVEKNHGVLVTGVVLVTEMCQRSQEHIVAFKKLVPNLVRTLKGFMSGYSPDHDVSGIADPFLQVKILRLLRILGRGDDESSEIMNDILTQVRLKEE</sequence>
<dbReference type="InterPro" id="IPR050840">
    <property type="entry name" value="Adaptor_Complx_Large_Subunit"/>
</dbReference>
<evidence type="ECO:0000256" key="1">
    <source>
        <dbReference type="ARBA" id="ARBA00004308"/>
    </source>
</evidence>
<dbReference type="SUPFAM" id="SSF48371">
    <property type="entry name" value="ARM repeat"/>
    <property type="match status" value="1"/>
</dbReference>
<organism evidence="6">
    <name type="scientific">Cyprideis torosa</name>
    <dbReference type="NCBI Taxonomy" id="163714"/>
    <lineage>
        <taxon>Eukaryota</taxon>
        <taxon>Metazoa</taxon>
        <taxon>Ecdysozoa</taxon>
        <taxon>Arthropoda</taxon>
        <taxon>Crustacea</taxon>
        <taxon>Oligostraca</taxon>
        <taxon>Ostracoda</taxon>
        <taxon>Podocopa</taxon>
        <taxon>Podocopida</taxon>
        <taxon>Cytherocopina</taxon>
        <taxon>Cytheroidea</taxon>
        <taxon>Cytherideidae</taxon>
        <taxon>Cyprideis</taxon>
    </lineage>
</organism>
<keyword evidence="4" id="KW-0472">Membrane</keyword>
<reference evidence="6" key="1">
    <citation type="submission" date="2020-11" db="EMBL/GenBank/DDBJ databases">
        <authorList>
            <person name="Tran Van P."/>
        </authorList>
    </citation>
    <scope>NUCLEOTIDE SEQUENCE</scope>
</reference>
<dbReference type="Gene3D" id="1.25.10.10">
    <property type="entry name" value="Leucine-rich Repeat Variant"/>
    <property type="match status" value="1"/>
</dbReference>
<protein>
    <recommendedName>
        <fullName evidence="5">Clathrin/coatomer adaptor adaptin-like N-terminal domain-containing protein</fullName>
    </recommendedName>
</protein>
<dbReference type="InterPro" id="IPR011989">
    <property type="entry name" value="ARM-like"/>
</dbReference>
<comment type="subcellular location">
    <subcellularLocation>
        <location evidence="1">Endomembrane system</location>
    </subcellularLocation>
</comment>
<evidence type="ECO:0000256" key="2">
    <source>
        <dbReference type="ARBA" id="ARBA00022448"/>
    </source>
</evidence>
<dbReference type="InterPro" id="IPR016024">
    <property type="entry name" value="ARM-type_fold"/>
</dbReference>
<name>A0A7R8ZS47_9CRUS</name>
<dbReference type="EMBL" id="OB664543">
    <property type="protein sequence ID" value="CAD7232335.1"/>
    <property type="molecule type" value="Genomic_DNA"/>
</dbReference>
<evidence type="ECO:0000259" key="5">
    <source>
        <dbReference type="Pfam" id="PF01602"/>
    </source>
</evidence>
<dbReference type="InterPro" id="IPR002553">
    <property type="entry name" value="Clathrin/coatomer_adapt-like_N"/>
</dbReference>
<dbReference type="PANTHER" id="PTHR22780">
    <property type="entry name" value="ADAPTIN, ALPHA/GAMMA/EPSILON"/>
    <property type="match status" value="1"/>
</dbReference>
<feature type="domain" description="Clathrin/coatomer adaptor adaptin-like N-terminal" evidence="5">
    <location>
        <begin position="48"/>
        <end position="300"/>
    </location>
</feature>
<keyword evidence="2" id="KW-0813">Transport</keyword>
<dbReference type="OrthoDB" id="28053at2759"/>
<accession>A0A7R8ZS47</accession>
<gene>
    <name evidence="6" type="ORF">CTOB1V02_LOCUS10171</name>
</gene>
<dbReference type="GO" id="GO:0006886">
    <property type="term" value="P:intracellular protein transport"/>
    <property type="evidence" value="ECO:0007669"/>
    <property type="project" value="InterPro"/>
</dbReference>
<evidence type="ECO:0000256" key="3">
    <source>
        <dbReference type="ARBA" id="ARBA00022927"/>
    </source>
</evidence>
<dbReference type="Pfam" id="PF01602">
    <property type="entry name" value="Adaptin_N"/>
    <property type="match status" value="1"/>
</dbReference>
<dbReference type="AlphaFoldDB" id="A0A7R8ZS47"/>
<evidence type="ECO:0000256" key="4">
    <source>
        <dbReference type="ARBA" id="ARBA00023136"/>
    </source>
</evidence>
<dbReference type="GO" id="GO:0012505">
    <property type="term" value="C:endomembrane system"/>
    <property type="evidence" value="ECO:0007669"/>
    <property type="project" value="UniProtKB-SubCell"/>
</dbReference>
<proteinExistence type="predicted"/>
<keyword evidence="3" id="KW-0653">Protein transport</keyword>
<dbReference type="GO" id="GO:0016192">
    <property type="term" value="P:vesicle-mediated transport"/>
    <property type="evidence" value="ECO:0007669"/>
    <property type="project" value="InterPro"/>
</dbReference>
<evidence type="ECO:0000313" key="6">
    <source>
        <dbReference type="EMBL" id="CAD7232335.1"/>
    </source>
</evidence>